<accession>I2GCL2</accession>
<comment type="caution">
    <text evidence="2">The sequence shown here is derived from an EMBL/GenBank/DDBJ whole genome shotgun (WGS) entry which is preliminary data.</text>
</comment>
<dbReference type="SUPFAM" id="SSF54909">
    <property type="entry name" value="Dimeric alpha+beta barrel"/>
    <property type="match status" value="1"/>
</dbReference>
<keyword evidence="3" id="KW-1185">Reference proteome</keyword>
<dbReference type="STRING" id="1185876.BN8_00575"/>
<evidence type="ECO:0000259" key="1">
    <source>
        <dbReference type="Pfam" id="PF03992"/>
    </source>
</evidence>
<dbReference type="RefSeq" id="WP_009280222.1">
    <property type="nucleotide sequence ID" value="NZ_CAIT01000004.1"/>
</dbReference>
<dbReference type="OrthoDB" id="962154at2"/>
<evidence type="ECO:0000313" key="3">
    <source>
        <dbReference type="Proteomes" id="UP000009309"/>
    </source>
</evidence>
<dbReference type="eggNOG" id="COG2329">
    <property type="taxonomic scope" value="Bacteria"/>
</dbReference>
<sequence length="99" mass="10980">MFARVVQVPLQPGSSTEAANYFKESVGPALKQQAGFINSRFLTNSETNKCLMVTLWESADHRQGAESNGFLQGVLQEMKQYFAGAPTIDYYDVDVQVVN</sequence>
<reference evidence="2 3" key="1">
    <citation type="journal article" date="2012" name="J. Bacteriol.">
        <title>Genome Sequence of the Filamentous Bacterium Fibrisoma limi BUZ 3T.</title>
        <authorList>
            <person name="Filippini M."/>
            <person name="Qi W."/>
            <person name="Jaenicke S."/>
            <person name="Goesmann A."/>
            <person name="Smits T.H."/>
            <person name="Bagheri H.C."/>
        </authorList>
    </citation>
    <scope>NUCLEOTIDE SEQUENCE [LARGE SCALE GENOMIC DNA]</scope>
    <source>
        <strain evidence="3">BUZ 3T</strain>
    </source>
</reference>
<gene>
    <name evidence="2" type="ORF">BN8_00575</name>
</gene>
<organism evidence="2 3">
    <name type="scientific">Fibrisoma limi BUZ 3</name>
    <dbReference type="NCBI Taxonomy" id="1185876"/>
    <lineage>
        <taxon>Bacteria</taxon>
        <taxon>Pseudomonadati</taxon>
        <taxon>Bacteroidota</taxon>
        <taxon>Cytophagia</taxon>
        <taxon>Cytophagales</taxon>
        <taxon>Spirosomataceae</taxon>
        <taxon>Fibrisoma</taxon>
    </lineage>
</organism>
<dbReference type="Gene3D" id="3.30.70.100">
    <property type="match status" value="1"/>
</dbReference>
<name>I2GCL2_9BACT</name>
<protein>
    <recommendedName>
        <fullName evidence="1">ABM domain-containing protein</fullName>
    </recommendedName>
</protein>
<feature type="domain" description="ABM" evidence="1">
    <location>
        <begin position="1"/>
        <end position="61"/>
    </location>
</feature>
<dbReference type="AlphaFoldDB" id="I2GCL2"/>
<dbReference type="InterPro" id="IPR011008">
    <property type="entry name" value="Dimeric_a/b-barrel"/>
</dbReference>
<dbReference type="Proteomes" id="UP000009309">
    <property type="component" value="Unassembled WGS sequence"/>
</dbReference>
<dbReference type="InterPro" id="IPR007138">
    <property type="entry name" value="ABM_dom"/>
</dbReference>
<dbReference type="Pfam" id="PF03992">
    <property type="entry name" value="ABM"/>
    <property type="match status" value="1"/>
</dbReference>
<dbReference type="EMBL" id="CAIT01000004">
    <property type="protein sequence ID" value="CCH51636.1"/>
    <property type="molecule type" value="Genomic_DNA"/>
</dbReference>
<evidence type="ECO:0000313" key="2">
    <source>
        <dbReference type="EMBL" id="CCH51636.1"/>
    </source>
</evidence>
<proteinExistence type="predicted"/>